<dbReference type="GO" id="GO:0005524">
    <property type="term" value="F:ATP binding"/>
    <property type="evidence" value="ECO:0007669"/>
    <property type="project" value="UniProtKB-KW"/>
</dbReference>
<name>F5XJH2_MICPN</name>
<dbReference type="HOGENOM" id="CLU_002025_2_0_11"/>
<dbReference type="InterPro" id="IPR011545">
    <property type="entry name" value="DEAD/DEAH_box_helicase_dom"/>
</dbReference>
<dbReference type="KEGG" id="mph:MLP_28580"/>
<reference evidence="5 6" key="1">
    <citation type="submission" date="2011-05" db="EMBL/GenBank/DDBJ databases">
        <title>Whole genome sequence of Microlunatus phosphovorus NM-1.</title>
        <authorList>
            <person name="Hosoyama A."/>
            <person name="Sasaki K."/>
            <person name="Harada T."/>
            <person name="Igarashi R."/>
            <person name="Kawakoshi A."/>
            <person name="Sasagawa M."/>
            <person name="Fukada J."/>
            <person name="Nakamura S."/>
            <person name="Katano Y."/>
            <person name="Hanada S."/>
            <person name="Kamagata Y."/>
            <person name="Nakamura N."/>
            <person name="Yamazaki S."/>
            <person name="Fujita N."/>
        </authorList>
    </citation>
    <scope>NUCLEOTIDE SEQUENCE [LARGE SCALE GENOMIC DNA]</scope>
    <source>
        <strain evidence="6">ATCC 700054 / DSM 10555 / JCM 9379 / NBRC 101784 / NCIMB 13414 / VKM Ac-1990 / NM-1</strain>
    </source>
</reference>
<keyword evidence="5" id="KW-0347">Helicase</keyword>
<organism evidence="5 6">
    <name type="scientific">Microlunatus phosphovorus (strain ATCC 700054 / DSM 10555 / JCM 9379 / NBRC 101784 / NCIMB 13414 / VKM Ac-1990 / NM-1)</name>
    <dbReference type="NCBI Taxonomy" id="1032480"/>
    <lineage>
        <taxon>Bacteria</taxon>
        <taxon>Bacillati</taxon>
        <taxon>Actinomycetota</taxon>
        <taxon>Actinomycetes</taxon>
        <taxon>Propionibacteriales</taxon>
        <taxon>Propionibacteriaceae</taxon>
        <taxon>Microlunatus</taxon>
    </lineage>
</organism>
<dbReference type="Pfam" id="PF00271">
    <property type="entry name" value="Helicase_C"/>
    <property type="match status" value="1"/>
</dbReference>
<dbReference type="SUPFAM" id="SSF52540">
    <property type="entry name" value="P-loop containing nucleoside triphosphate hydrolases"/>
    <property type="match status" value="1"/>
</dbReference>
<evidence type="ECO:0000313" key="6">
    <source>
        <dbReference type="Proteomes" id="UP000007947"/>
    </source>
</evidence>
<sequence>MTDGREAADPFQVLHPVVQHHIVNTLGWTSLRPLQSQAIEPIVAGQDALLLAPTAGGKTEAALFPLLTRMAADDWRGTSVLYVCPLRALLNNLEPRLSAYAGWLGRTAAVRHGDTKQSVRRRLTIEHPDVLLTTPESLESMLVSAVTDPRSLLSDVRAVVVDEIHAFAGDDRGWHLLAVLARVSEIAGRRLQRIGLSATVGNATELLSWFQGSTSADRGVGQVISLEIGNRSNEGSVVEPSIEIDYVASLVNAAKVIFALHTGEKRLVFAETRANVEVLANQLRRLGTETYVSHSSLSSDERRRAEQAFAEARDCVIVSTSTLELGIDVGDLDRVIQVGTPQTVASFLQRLGRTGRRPGSSRNLLFLAVTDDELVQTTALALLWEEGFVEPVVPPPLPRHVLAQQLVALALQKRALPRGSWWQPLGGLALGSDVDRELITDWMVQTGHLDVDGPMVFVGPEAEKQFGRRHFLELLSVFTSSPQFTIVHGRTEIGQVDPFVLVRKVTGPRVLALAGRGWLVTAIDWARRRAHVEPADVSGAARWISVGQPQTHEFVDAQRRVLLGALPTRTRLSRRAIEHLPAVHAEYLNRVDADSTLVVTDAGRTRWWTWAGGRANAILVAALESVDPTLVDDDYVYDNRQIGLRSSVGAHDLRRTVHEVQARVSDLAGLRPFVSDRALEQLKFSELLPPDLARDTLQSRLADREGAIRVLARPIATWVPGPRGGA</sequence>
<dbReference type="GO" id="GO:0003677">
    <property type="term" value="F:DNA binding"/>
    <property type="evidence" value="ECO:0007669"/>
    <property type="project" value="TreeGrafter"/>
</dbReference>
<protein>
    <submittedName>
        <fullName evidence="5">Putative ATP-dependent helicase</fullName>
        <ecNumber evidence="5">3.6.1.-</ecNumber>
    </submittedName>
</protein>
<dbReference type="EC" id="3.6.1.-" evidence="5"/>
<dbReference type="PANTHER" id="PTHR47962">
    <property type="entry name" value="ATP-DEPENDENT HELICASE LHR-RELATED-RELATED"/>
    <property type="match status" value="1"/>
</dbReference>
<dbReference type="Proteomes" id="UP000007947">
    <property type="component" value="Chromosome"/>
</dbReference>
<gene>
    <name evidence="5" type="ordered locus">MLP_28580</name>
</gene>
<evidence type="ECO:0000259" key="4">
    <source>
        <dbReference type="PROSITE" id="PS51194"/>
    </source>
</evidence>
<dbReference type="SMART" id="SM00490">
    <property type="entry name" value="HELICc"/>
    <property type="match status" value="1"/>
</dbReference>
<evidence type="ECO:0000259" key="3">
    <source>
        <dbReference type="PROSITE" id="PS51192"/>
    </source>
</evidence>
<dbReference type="GO" id="GO:0004386">
    <property type="term" value="F:helicase activity"/>
    <property type="evidence" value="ECO:0007669"/>
    <property type="project" value="UniProtKB-KW"/>
</dbReference>
<dbReference type="SMART" id="SM00487">
    <property type="entry name" value="DEXDc"/>
    <property type="match status" value="1"/>
</dbReference>
<dbReference type="Pfam" id="PF00270">
    <property type="entry name" value="DEAD"/>
    <property type="match status" value="1"/>
</dbReference>
<dbReference type="PROSITE" id="PS51194">
    <property type="entry name" value="HELICASE_CTER"/>
    <property type="match status" value="1"/>
</dbReference>
<proteinExistence type="predicted"/>
<feature type="domain" description="Helicase ATP-binding" evidence="3">
    <location>
        <begin position="39"/>
        <end position="211"/>
    </location>
</feature>
<dbReference type="EMBL" id="AP012204">
    <property type="protein sequence ID" value="BAK35872.1"/>
    <property type="molecule type" value="Genomic_DNA"/>
</dbReference>
<feature type="domain" description="Helicase C-terminal" evidence="4">
    <location>
        <begin position="252"/>
        <end position="405"/>
    </location>
</feature>
<dbReference type="STRING" id="1032480.MLP_28580"/>
<keyword evidence="2" id="KW-0067">ATP-binding</keyword>
<accession>F5XJH2</accession>
<dbReference type="InterPro" id="IPR027417">
    <property type="entry name" value="P-loop_NTPase"/>
</dbReference>
<keyword evidence="1" id="KW-0547">Nucleotide-binding</keyword>
<dbReference type="AlphaFoldDB" id="F5XJH2"/>
<evidence type="ECO:0000313" key="5">
    <source>
        <dbReference type="EMBL" id="BAK35872.1"/>
    </source>
</evidence>
<dbReference type="InterPro" id="IPR052511">
    <property type="entry name" value="ATP-dep_Helicase"/>
</dbReference>
<keyword evidence="6" id="KW-1185">Reference proteome</keyword>
<dbReference type="OrthoDB" id="3197455at2"/>
<dbReference type="Gene3D" id="3.40.50.300">
    <property type="entry name" value="P-loop containing nucleotide triphosphate hydrolases"/>
    <property type="match status" value="2"/>
</dbReference>
<dbReference type="PANTHER" id="PTHR47962:SF5">
    <property type="entry name" value="ATP-DEPENDENT HELICASE LHR-RELATED"/>
    <property type="match status" value="1"/>
</dbReference>
<evidence type="ECO:0000256" key="1">
    <source>
        <dbReference type="ARBA" id="ARBA00022741"/>
    </source>
</evidence>
<evidence type="ECO:0000256" key="2">
    <source>
        <dbReference type="ARBA" id="ARBA00022840"/>
    </source>
</evidence>
<keyword evidence="5" id="KW-0378">Hydrolase</keyword>
<dbReference type="GO" id="GO:0016887">
    <property type="term" value="F:ATP hydrolysis activity"/>
    <property type="evidence" value="ECO:0007669"/>
    <property type="project" value="TreeGrafter"/>
</dbReference>
<dbReference type="eggNOG" id="COG1201">
    <property type="taxonomic scope" value="Bacteria"/>
</dbReference>
<dbReference type="InterPro" id="IPR014001">
    <property type="entry name" value="Helicase_ATP-bd"/>
</dbReference>
<dbReference type="InterPro" id="IPR001650">
    <property type="entry name" value="Helicase_C-like"/>
</dbReference>
<dbReference type="PROSITE" id="PS51192">
    <property type="entry name" value="HELICASE_ATP_BIND_1"/>
    <property type="match status" value="1"/>
</dbReference>